<sequence>MDSRSSSSTAHAVLLVICAIVFWASNVVIARAFRAELTPFWLAFWRWSCATLVLFPFVLKPLWRERALLWAVRGRLFWLALFGIMGNNAFIYLGVASASATSAAALQTFTPVWIMLLGALVLGRRLPLLAWAGVVCAVAGALTIASEGNLAAIVALQMGAGEAWLIAASLCWAIYTLIVMTLPRELNAGALLAIQMALGSLLLLPLALVFEPATLAPALWSSETMVAVLYLGVFPSVLAYVFYNRAVKVLGGERTGNFMNLLPAASSLLSFVFLGEMLQGFHLLGFAGIMGGIVLSAGVKPSLPRWLRELVRGDILPMSR</sequence>
<feature type="transmembrane region" description="Helical" evidence="6">
    <location>
        <begin position="45"/>
        <end position="63"/>
    </location>
</feature>
<feature type="transmembrane region" description="Helical" evidence="6">
    <location>
        <begin position="75"/>
        <end position="95"/>
    </location>
</feature>
<evidence type="ECO:0000259" key="7">
    <source>
        <dbReference type="Pfam" id="PF00892"/>
    </source>
</evidence>
<gene>
    <name evidence="8" type="ORF">GQF02_12740</name>
</gene>
<keyword evidence="5 6" id="KW-0472">Membrane</keyword>
<dbReference type="RefSeq" id="WP_160797660.1">
    <property type="nucleotide sequence ID" value="NZ_WSSB01000012.1"/>
</dbReference>
<comment type="subcellular location">
    <subcellularLocation>
        <location evidence="1">Membrane</location>
        <topology evidence="1">Multi-pass membrane protein</topology>
    </subcellularLocation>
</comment>
<evidence type="ECO:0000256" key="2">
    <source>
        <dbReference type="ARBA" id="ARBA00007362"/>
    </source>
</evidence>
<dbReference type="InterPro" id="IPR037185">
    <property type="entry name" value="EmrE-like"/>
</dbReference>
<keyword evidence="9" id="KW-1185">Reference proteome</keyword>
<dbReference type="Proteomes" id="UP000467214">
    <property type="component" value="Unassembled WGS sequence"/>
</dbReference>
<feature type="transmembrane region" description="Helical" evidence="6">
    <location>
        <begin position="163"/>
        <end position="182"/>
    </location>
</feature>
<feature type="transmembrane region" description="Helical" evidence="6">
    <location>
        <begin position="12"/>
        <end position="33"/>
    </location>
</feature>
<dbReference type="EMBL" id="WSSB01000012">
    <property type="protein sequence ID" value="MXR37842.1"/>
    <property type="molecule type" value="Genomic_DNA"/>
</dbReference>
<evidence type="ECO:0000313" key="8">
    <source>
        <dbReference type="EMBL" id="MXR37842.1"/>
    </source>
</evidence>
<dbReference type="InterPro" id="IPR050638">
    <property type="entry name" value="AA-Vitamin_Transporters"/>
</dbReference>
<feature type="transmembrane region" description="Helical" evidence="6">
    <location>
        <begin position="129"/>
        <end position="157"/>
    </location>
</feature>
<dbReference type="PANTHER" id="PTHR32322">
    <property type="entry name" value="INNER MEMBRANE TRANSPORTER"/>
    <property type="match status" value="1"/>
</dbReference>
<dbReference type="GO" id="GO:0016020">
    <property type="term" value="C:membrane"/>
    <property type="evidence" value="ECO:0007669"/>
    <property type="project" value="UniProtKB-SubCell"/>
</dbReference>
<evidence type="ECO:0000256" key="1">
    <source>
        <dbReference type="ARBA" id="ARBA00004141"/>
    </source>
</evidence>
<reference evidence="8 9" key="1">
    <citation type="submission" date="2019-12" db="EMBL/GenBank/DDBJ databases">
        <title>Neisseriaceae gen. nov. sp. Genome sequencing and assembly.</title>
        <authorList>
            <person name="Liu Z."/>
            <person name="Li A."/>
        </authorList>
    </citation>
    <scope>NUCLEOTIDE SEQUENCE [LARGE SCALE GENOMIC DNA]</scope>
    <source>
        <strain evidence="8 9">B2N2-7</strain>
    </source>
</reference>
<comment type="caution">
    <text evidence="8">The sequence shown here is derived from an EMBL/GenBank/DDBJ whole genome shotgun (WGS) entry which is preliminary data.</text>
</comment>
<organism evidence="8 9">
    <name type="scientific">Craterilacuibacter sinensis</name>
    <dbReference type="NCBI Taxonomy" id="2686017"/>
    <lineage>
        <taxon>Bacteria</taxon>
        <taxon>Pseudomonadati</taxon>
        <taxon>Pseudomonadota</taxon>
        <taxon>Betaproteobacteria</taxon>
        <taxon>Neisseriales</taxon>
        <taxon>Neisseriaceae</taxon>
        <taxon>Craterilacuibacter</taxon>
    </lineage>
</organism>
<feature type="domain" description="EamA" evidence="7">
    <location>
        <begin position="12"/>
        <end position="144"/>
    </location>
</feature>
<evidence type="ECO:0000256" key="5">
    <source>
        <dbReference type="ARBA" id="ARBA00023136"/>
    </source>
</evidence>
<evidence type="ECO:0000256" key="6">
    <source>
        <dbReference type="SAM" id="Phobius"/>
    </source>
</evidence>
<proteinExistence type="inferred from homology"/>
<dbReference type="PANTHER" id="PTHR32322:SF2">
    <property type="entry name" value="EAMA DOMAIN-CONTAINING PROTEIN"/>
    <property type="match status" value="1"/>
</dbReference>
<protein>
    <submittedName>
        <fullName evidence="8">EamA family transporter</fullName>
    </submittedName>
</protein>
<comment type="similarity">
    <text evidence="2">Belongs to the EamA transporter family.</text>
</comment>
<feature type="transmembrane region" description="Helical" evidence="6">
    <location>
        <begin position="101"/>
        <end position="122"/>
    </location>
</feature>
<accession>A0A845BN64</accession>
<evidence type="ECO:0000256" key="4">
    <source>
        <dbReference type="ARBA" id="ARBA00022989"/>
    </source>
</evidence>
<dbReference type="InterPro" id="IPR000620">
    <property type="entry name" value="EamA_dom"/>
</dbReference>
<keyword evidence="3 6" id="KW-0812">Transmembrane</keyword>
<dbReference type="SUPFAM" id="SSF103481">
    <property type="entry name" value="Multidrug resistance efflux transporter EmrE"/>
    <property type="match status" value="2"/>
</dbReference>
<feature type="transmembrane region" description="Helical" evidence="6">
    <location>
        <begin position="225"/>
        <end position="243"/>
    </location>
</feature>
<evidence type="ECO:0000256" key="3">
    <source>
        <dbReference type="ARBA" id="ARBA00022692"/>
    </source>
</evidence>
<feature type="transmembrane region" description="Helical" evidence="6">
    <location>
        <begin position="255"/>
        <end position="274"/>
    </location>
</feature>
<feature type="transmembrane region" description="Helical" evidence="6">
    <location>
        <begin position="189"/>
        <end position="210"/>
    </location>
</feature>
<dbReference type="Pfam" id="PF00892">
    <property type="entry name" value="EamA"/>
    <property type="match status" value="2"/>
</dbReference>
<feature type="domain" description="EamA" evidence="7">
    <location>
        <begin position="161"/>
        <end position="296"/>
    </location>
</feature>
<feature type="transmembrane region" description="Helical" evidence="6">
    <location>
        <begin position="280"/>
        <end position="299"/>
    </location>
</feature>
<keyword evidence="4 6" id="KW-1133">Transmembrane helix</keyword>
<evidence type="ECO:0000313" key="9">
    <source>
        <dbReference type="Proteomes" id="UP000467214"/>
    </source>
</evidence>
<dbReference type="AlphaFoldDB" id="A0A845BN64"/>
<name>A0A845BN64_9NEIS</name>